<evidence type="ECO:0000256" key="2">
    <source>
        <dbReference type="ARBA" id="ARBA00022448"/>
    </source>
</evidence>
<feature type="compositionally biased region" description="Low complexity" evidence="6">
    <location>
        <begin position="669"/>
        <end position="705"/>
    </location>
</feature>
<dbReference type="GO" id="GO:0045055">
    <property type="term" value="P:regulated exocytosis"/>
    <property type="evidence" value="ECO:0007669"/>
    <property type="project" value="TreeGrafter"/>
</dbReference>
<dbReference type="PANTHER" id="PTHR15746:SF23">
    <property type="entry name" value="RAB11 INTERACTING PROTEIN, ISOFORM A"/>
    <property type="match status" value="1"/>
</dbReference>
<feature type="compositionally biased region" description="Low complexity" evidence="6">
    <location>
        <begin position="838"/>
        <end position="852"/>
    </location>
</feature>
<feature type="region of interest" description="Disordered" evidence="6">
    <location>
        <begin position="983"/>
        <end position="1008"/>
    </location>
</feature>
<evidence type="ECO:0000256" key="1">
    <source>
        <dbReference type="ARBA" id="ARBA00004172"/>
    </source>
</evidence>
<evidence type="ECO:0000259" key="7">
    <source>
        <dbReference type="PROSITE" id="PS50004"/>
    </source>
</evidence>
<dbReference type="InterPro" id="IPR037245">
    <property type="entry name" value="FIP-RBD_C_sf"/>
</dbReference>
<keyword evidence="10" id="KW-1185">Reference proteome</keyword>
<feature type="domain" description="C2" evidence="7">
    <location>
        <begin position="1"/>
        <end position="107"/>
    </location>
</feature>
<feature type="compositionally biased region" description="Basic and acidic residues" evidence="6">
    <location>
        <begin position="259"/>
        <end position="278"/>
    </location>
</feature>
<dbReference type="Pfam" id="PF00168">
    <property type="entry name" value="C2"/>
    <property type="match status" value="1"/>
</dbReference>
<evidence type="ECO:0000313" key="10">
    <source>
        <dbReference type="Proteomes" id="UP001445076"/>
    </source>
</evidence>
<dbReference type="InterPro" id="IPR019018">
    <property type="entry name" value="Rab-bd_FIP-RBD"/>
</dbReference>
<dbReference type="GO" id="GO:0015031">
    <property type="term" value="P:protein transport"/>
    <property type="evidence" value="ECO:0007669"/>
    <property type="project" value="UniProtKB-KW"/>
</dbReference>
<dbReference type="PROSITE" id="PS50004">
    <property type="entry name" value="C2"/>
    <property type="match status" value="1"/>
</dbReference>
<feature type="region of interest" description="Disordered" evidence="6">
    <location>
        <begin position="404"/>
        <end position="602"/>
    </location>
</feature>
<feature type="region of interest" description="Disordered" evidence="6">
    <location>
        <begin position="180"/>
        <end position="333"/>
    </location>
</feature>
<feature type="domain" description="FIP-RBD" evidence="8">
    <location>
        <begin position="1006"/>
        <end position="1068"/>
    </location>
</feature>
<feature type="region of interest" description="Disordered" evidence="6">
    <location>
        <begin position="909"/>
        <end position="971"/>
    </location>
</feature>
<evidence type="ECO:0000256" key="4">
    <source>
        <dbReference type="ARBA" id="ARBA00022753"/>
    </source>
</evidence>
<feature type="compositionally biased region" description="Polar residues" evidence="6">
    <location>
        <begin position="202"/>
        <end position="215"/>
    </location>
</feature>
<feature type="compositionally biased region" description="Pro residues" evidence="6">
    <location>
        <begin position="304"/>
        <end position="314"/>
    </location>
</feature>
<dbReference type="AlphaFoldDB" id="A0AAW0XFL4"/>
<feature type="region of interest" description="Disordered" evidence="6">
    <location>
        <begin position="746"/>
        <end position="892"/>
    </location>
</feature>
<dbReference type="PROSITE" id="PS51511">
    <property type="entry name" value="FIP_RBD"/>
    <property type="match status" value="1"/>
</dbReference>
<dbReference type="InterPro" id="IPR037789">
    <property type="entry name" value="FIP_classI"/>
</dbReference>
<dbReference type="InterPro" id="IPR000008">
    <property type="entry name" value="C2_dom"/>
</dbReference>
<comment type="subcellular location">
    <subcellularLocation>
        <location evidence="1">Recycling endosome</location>
    </subcellularLocation>
</comment>
<evidence type="ECO:0000256" key="3">
    <source>
        <dbReference type="ARBA" id="ARBA00022553"/>
    </source>
</evidence>
<keyword evidence="4" id="KW-0967">Endosome</keyword>
<name>A0AAW0XFL4_CHEQU</name>
<feature type="region of interest" description="Disordered" evidence="6">
    <location>
        <begin position="616"/>
        <end position="643"/>
    </location>
</feature>
<evidence type="ECO:0000313" key="9">
    <source>
        <dbReference type="EMBL" id="KAK8736814.1"/>
    </source>
</evidence>
<proteinExistence type="predicted"/>
<dbReference type="InterPro" id="IPR035892">
    <property type="entry name" value="C2_domain_sf"/>
</dbReference>
<keyword evidence="2" id="KW-0813">Transport</keyword>
<keyword evidence="5" id="KW-0653">Protein transport</keyword>
<dbReference type="Gene3D" id="2.60.40.150">
    <property type="entry name" value="C2 domain"/>
    <property type="match status" value="1"/>
</dbReference>
<accession>A0AAW0XFL4</accession>
<dbReference type="SUPFAM" id="SSF49562">
    <property type="entry name" value="C2 domain (Calcium/lipid-binding domain, CaLB)"/>
    <property type="match status" value="1"/>
</dbReference>
<protein>
    <recommendedName>
        <fullName evidence="11">Rab11 family-interacting protein 1-like</fullName>
    </recommendedName>
</protein>
<feature type="compositionally biased region" description="Low complexity" evidence="6">
    <location>
        <begin position="917"/>
        <end position="928"/>
    </location>
</feature>
<dbReference type="PANTHER" id="PTHR15746">
    <property type="entry name" value="RAB11-RELATED"/>
    <property type="match status" value="1"/>
</dbReference>
<dbReference type="SMART" id="SM00239">
    <property type="entry name" value="C2"/>
    <property type="match status" value="1"/>
</dbReference>
<evidence type="ECO:0000259" key="8">
    <source>
        <dbReference type="PROSITE" id="PS51511"/>
    </source>
</evidence>
<dbReference type="GO" id="GO:0055037">
    <property type="term" value="C:recycling endosome"/>
    <property type="evidence" value="ECO:0007669"/>
    <property type="project" value="UniProtKB-SubCell"/>
</dbReference>
<evidence type="ECO:0000256" key="5">
    <source>
        <dbReference type="ARBA" id="ARBA00022927"/>
    </source>
</evidence>
<feature type="region of interest" description="Disordered" evidence="6">
    <location>
        <begin position="657"/>
        <end position="721"/>
    </location>
</feature>
<keyword evidence="3" id="KW-0597">Phosphoprotein</keyword>
<feature type="compositionally biased region" description="Polar residues" evidence="6">
    <location>
        <begin position="241"/>
        <end position="255"/>
    </location>
</feature>
<feature type="compositionally biased region" description="Basic and acidic residues" evidence="6">
    <location>
        <begin position="932"/>
        <end position="955"/>
    </location>
</feature>
<dbReference type="EMBL" id="JARKIK010000043">
    <property type="protein sequence ID" value="KAK8736814.1"/>
    <property type="molecule type" value="Genomic_DNA"/>
</dbReference>
<feature type="compositionally biased region" description="Polar residues" evidence="6">
    <location>
        <begin position="766"/>
        <end position="776"/>
    </location>
</feature>
<dbReference type="SUPFAM" id="SSF144270">
    <property type="entry name" value="Eferin C-derminal domain-like"/>
    <property type="match status" value="1"/>
</dbReference>
<organism evidence="9 10">
    <name type="scientific">Cherax quadricarinatus</name>
    <name type="common">Australian red claw crayfish</name>
    <dbReference type="NCBI Taxonomy" id="27406"/>
    <lineage>
        <taxon>Eukaryota</taxon>
        <taxon>Metazoa</taxon>
        <taxon>Ecdysozoa</taxon>
        <taxon>Arthropoda</taxon>
        <taxon>Crustacea</taxon>
        <taxon>Multicrustacea</taxon>
        <taxon>Malacostraca</taxon>
        <taxon>Eumalacostraca</taxon>
        <taxon>Eucarida</taxon>
        <taxon>Decapoda</taxon>
        <taxon>Pleocyemata</taxon>
        <taxon>Astacidea</taxon>
        <taxon>Parastacoidea</taxon>
        <taxon>Parastacidae</taxon>
        <taxon>Cherax</taxon>
    </lineage>
</organism>
<evidence type="ECO:0000256" key="6">
    <source>
        <dbReference type="SAM" id="MobiDB-lite"/>
    </source>
</evidence>
<dbReference type="Gene3D" id="1.20.5.2440">
    <property type="match status" value="1"/>
</dbReference>
<evidence type="ECO:0008006" key="11">
    <source>
        <dbReference type="Google" id="ProtNLM"/>
    </source>
</evidence>
<comment type="caution">
    <text evidence="9">The sequence shown here is derived from an EMBL/GenBank/DDBJ whole genome shotgun (WGS) entry which is preliminary data.</text>
</comment>
<reference evidence="9 10" key="1">
    <citation type="journal article" date="2024" name="BMC Genomics">
        <title>Genome assembly of redclaw crayfish (Cherax quadricarinatus) provides insights into its immune adaptation and hypoxia tolerance.</title>
        <authorList>
            <person name="Liu Z."/>
            <person name="Zheng J."/>
            <person name="Li H."/>
            <person name="Fang K."/>
            <person name="Wang S."/>
            <person name="He J."/>
            <person name="Zhou D."/>
            <person name="Weng S."/>
            <person name="Chi M."/>
            <person name="Gu Z."/>
            <person name="He J."/>
            <person name="Li F."/>
            <person name="Wang M."/>
        </authorList>
    </citation>
    <scope>NUCLEOTIDE SEQUENCE [LARGE SCALE GENOMIC DNA]</scope>
    <source>
        <strain evidence="9">ZL_2023a</strain>
    </source>
</reference>
<dbReference type="Pfam" id="PF09457">
    <property type="entry name" value="RBD-FIP"/>
    <property type="match status" value="1"/>
</dbReference>
<feature type="compositionally biased region" description="Polar residues" evidence="6">
    <location>
        <begin position="443"/>
        <end position="453"/>
    </location>
</feature>
<feature type="compositionally biased region" description="Low complexity" evidence="6">
    <location>
        <begin position="816"/>
        <end position="831"/>
    </location>
</feature>
<dbReference type="FunFam" id="2.60.40.150:FF:000151">
    <property type="entry name" value="Rab11 family-interacting protein 1"/>
    <property type="match status" value="1"/>
</dbReference>
<gene>
    <name evidence="9" type="ORF">OTU49_004655</name>
</gene>
<feature type="compositionally biased region" description="Basic and acidic residues" evidence="6">
    <location>
        <begin position="983"/>
        <end position="1000"/>
    </location>
</feature>
<dbReference type="GO" id="GO:0031267">
    <property type="term" value="F:small GTPase binding"/>
    <property type="evidence" value="ECO:0007669"/>
    <property type="project" value="InterPro"/>
</dbReference>
<sequence length="1081" mass="117576">MWQPTHVQVTVQKARNLNYKGKNETNDAFVVIALGKDKFQTSIKEKASSSVEWHEECELAIPTHGNTAALSLTVYHRNALGLDEFLGQVQLPLSEFDVYERPRSRWHRLKGKPEKDRKKGEKERGDLEIKVAFTVKSGSLLDVSKKEKNKSITSLKNLGGSLMSLGSKERANLKSFAKSVSHKIDKIAQKPGRKKARKGSRDSQGFPQELMQSGQRAGDADPGVISDSEDDFGFDEEVSVNTRSSSPYSTVSRGSSVLHEVHEDEGMRQNGTDRRLSDTRPPPKPARVGGNVVEVPSIALESPIPTPSPKPPSPLGKHEEPTTPVALSPNSPLTFSNLTPITLIMHNDGHSSPESASPDSAMTMSLTSSVMTKDTNSFVSLESSSPEPAPLTKKIYHAPVALQDTLPLPSEPSPPHKKAFPKPITVRDPPSPDPLPLHKAFSESVTVRDSFTTEPLPPHKVFPEPITVRSHPTHEPSPSQKKVFPEFMVQNPPSHEPLPSQKKVFPEFVVQNPPSPELSPSHQQVFHNPVAVKNPTTPEPSPFESVVIQDASPPEASPPRKKVFPQSILVRPSPEPSPPHKESIHNPFVAWDPPIPEPSPVQRKVIPELITIQDSSNSESSLLWKKDVPEPADVQKPSIPQLSASLKVTLPEPVAVEDNSVKPLRYARSTSNSDTTTASSSASVKPDQSLTISSTKTHLLSTLSTPKARDRTVFTSSPILESKTHTGSALGALASASAKISLVDTDLSIQPPVSSKSKKNKPELTLSVSKSPSSHSALGDADLGSQSPGTLESKKNKFEPTLSVPRTPSSHNGIDVSVSSTPSTPSASVYSFGSGFVTPSTPSTPKDSSSNPSPAPTSHNSRGTPGLAERPSAAVVRSGSLHEKPTTQPIIDEWERKLYGRNAMVGSMENVNHSDSRSSLNTSLSNSSQDVTRIDEHGSRFPEIKALRLEKKSREEGDDGDNKKRRGKGAGLKAKLFGNSRERVGEEDGRVVEGGNDRLPHPPTHQSRLPQEIHNKFAGKSREDLLEMIVNLQSNLEKSVRHTRDLEDYIDGLLLRVMETTPQILQAPVTKNKKLKVFGPH</sequence>
<feature type="compositionally biased region" description="Acidic residues" evidence="6">
    <location>
        <begin position="227"/>
        <end position="238"/>
    </location>
</feature>
<dbReference type="Proteomes" id="UP001445076">
    <property type="component" value="Unassembled WGS sequence"/>
</dbReference>